<keyword evidence="3" id="KW-0812">Transmembrane</keyword>
<evidence type="ECO:0000256" key="2">
    <source>
        <dbReference type="ARBA" id="ARBA00022475"/>
    </source>
</evidence>
<keyword evidence="5" id="KW-0297">G-protein coupled receptor</keyword>
<evidence type="ECO:0000313" key="9">
    <source>
        <dbReference type="EMBL" id="CAB3980854.1"/>
    </source>
</evidence>
<reference evidence="9" key="1">
    <citation type="submission" date="2020-04" db="EMBL/GenBank/DDBJ databases">
        <authorList>
            <person name="Alioto T."/>
            <person name="Alioto T."/>
            <person name="Gomez Garrido J."/>
        </authorList>
    </citation>
    <scope>NUCLEOTIDE SEQUENCE</scope>
    <source>
        <strain evidence="9">A484AB</strain>
    </source>
</reference>
<keyword evidence="7 9" id="KW-0675">Receptor</keyword>
<dbReference type="EMBL" id="CACRXK020000330">
    <property type="protein sequence ID" value="CAB3980854.1"/>
    <property type="molecule type" value="Genomic_DNA"/>
</dbReference>
<dbReference type="OrthoDB" id="5977652at2759"/>
<comment type="subcellular location">
    <subcellularLocation>
        <location evidence="1">Cell membrane</location>
        <topology evidence="1">Multi-pass membrane protein</topology>
    </subcellularLocation>
</comment>
<evidence type="ECO:0000256" key="3">
    <source>
        <dbReference type="ARBA" id="ARBA00022692"/>
    </source>
</evidence>
<keyword evidence="4" id="KW-1133">Transmembrane helix</keyword>
<organism evidence="9 10">
    <name type="scientific">Paramuricea clavata</name>
    <name type="common">Red gorgonian</name>
    <name type="synonym">Violescent sea-whip</name>
    <dbReference type="NCBI Taxonomy" id="317549"/>
    <lineage>
        <taxon>Eukaryota</taxon>
        <taxon>Metazoa</taxon>
        <taxon>Cnidaria</taxon>
        <taxon>Anthozoa</taxon>
        <taxon>Octocorallia</taxon>
        <taxon>Malacalcyonacea</taxon>
        <taxon>Plexauridae</taxon>
        <taxon>Paramuricea</taxon>
    </lineage>
</organism>
<evidence type="ECO:0000256" key="5">
    <source>
        <dbReference type="ARBA" id="ARBA00023040"/>
    </source>
</evidence>
<dbReference type="GO" id="GO:0030425">
    <property type="term" value="C:dendrite"/>
    <property type="evidence" value="ECO:0007669"/>
    <property type="project" value="TreeGrafter"/>
</dbReference>
<dbReference type="GO" id="GO:0005886">
    <property type="term" value="C:plasma membrane"/>
    <property type="evidence" value="ECO:0007669"/>
    <property type="project" value="UniProtKB-SubCell"/>
</dbReference>
<dbReference type="Gene3D" id="1.20.1070.10">
    <property type="entry name" value="Rhodopsin 7-helix transmembrane proteins"/>
    <property type="match status" value="1"/>
</dbReference>
<evidence type="ECO:0000256" key="4">
    <source>
        <dbReference type="ARBA" id="ARBA00022989"/>
    </source>
</evidence>
<dbReference type="GO" id="GO:0007187">
    <property type="term" value="P:G protein-coupled receptor signaling pathway, coupled to cyclic nucleotide second messenger"/>
    <property type="evidence" value="ECO:0007669"/>
    <property type="project" value="TreeGrafter"/>
</dbReference>
<name>A0A7D9DBF8_PARCT</name>
<evidence type="ECO:0000256" key="7">
    <source>
        <dbReference type="ARBA" id="ARBA00023170"/>
    </source>
</evidence>
<dbReference type="CDD" id="cd00637">
    <property type="entry name" value="7tm_classA_rhodopsin-like"/>
    <property type="match status" value="1"/>
</dbReference>
<dbReference type="SMART" id="SM01381">
    <property type="entry name" value="7TM_GPCR_Srsx"/>
    <property type="match status" value="1"/>
</dbReference>
<protein>
    <submittedName>
        <fullName evidence="9">Histamine H2 receptor-like</fullName>
    </submittedName>
</protein>
<dbReference type="GO" id="GO:0004993">
    <property type="term" value="F:G protein-coupled serotonin receptor activity"/>
    <property type="evidence" value="ECO:0007669"/>
    <property type="project" value="TreeGrafter"/>
</dbReference>
<keyword evidence="2" id="KW-1003">Cell membrane</keyword>
<accession>A0A7D9DBF8</accession>
<keyword evidence="6" id="KW-0472">Membrane</keyword>
<comment type="caution">
    <text evidence="9">The sequence shown here is derived from an EMBL/GenBank/DDBJ whole genome shotgun (WGS) entry which is preliminary data.</text>
</comment>
<keyword evidence="8" id="KW-0807">Transducer</keyword>
<dbReference type="GO" id="GO:0030594">
    <property type="term" value="F:neurotransmitter receptor activity"/>
    <property type="evidence" value="ECO:0007669"/>
    <property type="project" value="TreeGrafter"/>
</dbReference>
<keyword evidence="10" id="KW-1185">Reference proteome</keyword>
<dbReference type="GO" id="GO:0007268">
    <property type="term" value="P:chemical synaptic transmission"/>
    <property type="evidence" value="ECO:0007669"/>
    <property type="project" value="TreeGrafter"/>
</dbReference>
<dbReference type="PRINTS" id="PR00237">
    <property type="entry name" value="GPCRRHODOPSN"/>
</dbReference>
<dbReference type="PROSITE" id="PS50262">
    <property type="entry name" value="G_PROTEIN_RECEP_F1_2"/>
    <property type="match status" value="1"/>
</dbReference>
<dbReference type="InterPro" id="IPR000276">
    <property type="entry name" value="GPCR_Rhodpsn"/>
</dbReference>
<sequence length="340" mass="38951">MSNMSSSFEESSRSEPIPLVPFVTVLGFISLASVLGNCLVCLAMYQQPRLRTVMHYSMLSLAIADLLCGAIAMPAYIAKKIVDGEDGEGVVCDIFRFTYFFTEYASVSSLVLVSLERMFALKYPLQSVNPSFGHKIIFFLILAWVDALIVALLPFIPWDPSAGGPCLYRPTKWWSLMVIHKNVVIPLLIVVICYSYIYRIAMSHVKTIQKENRPGVNMKSRLQQWKQRRKATTTLLIVVGIFMACWLPSTIYYYVQNVCEYCFESFVGEQKQIFNAIVKIMTFVNSMTNPLIYWYRSKEFKHAFQRMFLGRLSCSQAHQRGRIHSETNLSNQATFYKSET</sequence>
<dbReference type="Proteomes" id="UP001152795">
    <property type="component" value="Unassembled WGS sequence"/>
</dbReference>
<gene>
    <name evidence="9" type="ORF">PACLA_8A013963</name>
</gene>
<dbReference type="InterPro" id="IPR017452">
    <property type="entry name" value="GPCR_Rhodpsn_7TM"/>
</dbReference>
<dbReference type="AlphaFoldDB" id="A0A7D9DBF8"/>
<dbReference type="PANTHER" id="PTHR24247">
    <property type="entry name" value="5-HYDROXYTRYPTAMINE RECEPTOR"/>
    <property type="match status" value="1"/>
</dbReference>
<evidence type="ECO:0000256" key="6">
    <source>
        <dbReference type="ARBA" id="ARBA00023136"/>
    </source>
</evidence>
<evidence type="ECO:0000256" key="8">
    <source>
        <dbReference type="ARBA" id="ARBA00023224"/>
    </source>
</evidence>
<dbReference type="SUPFAM" id="SSF81321">
    <property type="entry name" value="Family A G protein-coupled receptor-like"/>
    <property type="match status" value="1"/>
</dbReference>
<evidence type="ECO:0000313" key="10">
    <source>
        <dbReference type="Proteomes" id="UP001152795"/>
    </source>
</evidence>
<dbReference type="GO" id="GO:0045202">
    <property type="term" value="C:synapse"/>
    <property type="evidence" value="ECO:0007669"/>
    <property type="project" value="GOC"/>
</dbReference>
<evidence type="ECO:0000256" key="1">
    <source>
        <dbReference type="ARBA" id="ARBA00004651"/>
    </source>
</evidence>
<proteinExistence type="predicted"/>
<dbReference type="Pfam" id="PF00001">
    <property type="entry name" value="7tm_1"/>
    <property type="match status" value="1"/>
</dbReference>